<protein>
    <submittedName>
        <fullName evidence="1">Uncharacterized protein</fullName>
    </submittedName>
</protein>
<dbReference type="Proteomes" id="UP000778578">
    <property type="component" value="Unassembled WGS sequence"/>
</dbReference>
<proteinExistence type="predicted"/>
<organism evidence="1 2">
    <name type="scientific">Actinacidiphila acidipaludis</name>
    <dbReference type="NCBI Taxonomy" id="2873382"/>
    <lineage>
        <taxon>Bacteria</taxon>
        <taxon>Bacillati</taxon>
        <taxon>Actinomycetota</taxon>
        <taxon>Actinomycetes</taxon>
        <taxon>Kitasatosporales</taxon>
        <taxon>Streptomycetaceae</taxon>
        <taxon>Actinacidiphila</taxon>
    </lineage>
</organism>
<evidence type="ECO:0000313" key="2">
    <source>
        <dbReference type="Proteomes" id="UP000778578"/>
    </source>
</evidence>
<comment type="caution">
    <text evidence="1">The sequence shown here is derived from an EMBL/GenBank/DDBJ whole genome shotgun (WGS) entry which is preliminary data.</text>
</comment>
<keyword evidence="2" id="KW-1185">Reference proteome</keyword>
<name>A0ABS7Q6T9_9ACTN</name>
<dbReference type="EMBL" id="JAINZZ010000014">
    <property type="protein sequence ID" value="MBY8878847.1"/>
    <property type="molecule type" value="Genomic_DNA"/>
</dbReference>
<gene>
    <name evidence="1" type="ORF">K7862_14535</name>
</gene>
<sequence>MQDTAPGTTDTARPDAWTALVTVDQEAAAHLPGRQRRALNQGLALITLTAADWDLIGRSLADAPDSATSLDRFMAAVMRSAGFPESYAAPVLFIEIQGDLQSSVLFADRRVVASFARAHSGPDGPVNHALRRLGVDRGAHPDESAALGLRGP</sequence>
<reference evidence="1 2" key="1">
    <citation type="submission" date="2021-08" db="EMBL/GenBank/DDBJ databases">
        <title>WGS of actinomycetes from Thailand.</title>
        <authorList>
            <person name="Thawai C."/>
        </authorList>
    </citation>
    <scope>NUCLEOTIDE SEQUENCE [LARGE SCALE GENOMIC DNA]</scope>
    <source>
        <strain evidence="1 2">PLK6-54</strain>
    </source>
</reference>
<evidence type="ECO:0000313" key="1">
    <source>
        <dbReference type="EMBL" id="MBY8878847.1"/>
    </source>
</evidence>
<accession>A0ABS7Q6T9</accession>
<dbReference type="RefSeq" id="WP_222962980.1">
    <property type="nucleotide sequence ID" value="NZ_JAINZZ010000014.1"/>
</dbReference>